<dbReference type="PANTHER" id="PTHR15180">
    <property type="entry name" value="GENERAL TRANSCRIPTION FACTOR 3C POLYPEPTIDE 1"/>
    <property type="match status" value="1"/>
</dbReference>
<keyword evidence="5" id="KW-0539">Nucleus</keyword>
<dbReference type="KEGG" id="soy:115884975"/>
<feature type="domain" description="B-block binding subunit of TFIIIC" evidence="7">
    <location>
        <begin position="271"/>
        <end position="347"/>
    </location>
</feature>
<dbReference type="Proteomes" id="UP000504635">
    <property type="component" value="Unplaced"/>
</dbReference>
<evidence type="ECO:0000256" key="5">
    <source>
        <dbReference type="ARBA" id="ARBA00023242"/>
    </source>
</evidence>
<dbReference type="InterPro" id="IPR007309">
    <property type="entry name" value="TFIIIC_Bblock-bd"/>
</dbReference>
<dbReference type="GO" id="GO:0003677">
    <property type="term" value="F:DNA binding"/>
    <property type="evidence" value="ECO:0007669"/>
    <property type="project" value="UniProtKB-KW"/>
</dbReference>
<evidence type="ECO:0000256" key="4">
    <source>
        <dbReference type="ARBA" id="ARBA00023163"/>
    </source>
</evidence>
<evidence type="ECO:0000313" key="9">
    <source>
        <dbReference type="Proteomes" id="UP000504635"/>
    </source>
</evidence>
<keyword evidence="3" id="KW-0238">DNA-binding</keyword>
<keyword evidence="2" id="KW-0597">Phosphoprotein</keyword>
<keyword evidence="9" id="KW-1185">Reference proteome</keyword>
<proteinExistence type="predicted"/>
<protein>
    <submittedName>
        <fullName evidence="10">General transcription factor 3C polypeptide 1</fullName>
    </submittedName>
</protein>
<dbReference type="GO" id="GO:0005634">
    <property type="term" value="C:nucleus"/>
    <property type="evidence" value="ECO:0007669"/>
    <property type="project" value="UniProtKB-SubCell"/>
</dbReference>
<dbReference type="OrthoDB" id="68020at2759"/>
<evidence type="ECO:0000256" key="1">
    <source>
        <dbReference type="ARBA" id="ARBA00004123"/>
    </source>
</evidence>
<feature type="domain" description="GTF3C1 extended winged-helix" evidence="8">
    <location>
        <begin position="800"/>
        <end position="900"/>
    </location>
</feature>
<dbReference type="InterPro" id="IPR056467">
    <property type="entry name" value="eWH_GTF3C1"/>
</dbReference>
<dbReference type="GO" id="GO:0006384">
    <property type="term" value="P:transcription initiation at RNA polymerase III promoter"/>
    <property type="evidence" value="ECO:0007669"/>
    <property type="project" value="InterPro"/>
</dbReference>
<keyword evidence="4" id="KW-0804">Transcription</keyword>
<dbReference type="PANTHER" id="PTHR15180:SF1">
    <property type="entry name" value="GENERAL TRANSCRIPTION FACTOR 3C POLYPEPTIDE 1"/>
    <property type="match status" value="1"/>
</dbReference>
<feature type="compositionally biased region" description="Low complexity" evidence="6">
    <location>
        <begin position="1706"/>
        <end position="1720"/>
    </location>
</feature>
<dbReference type="Pfam" id="PF24101">
    <property type="entry name" value="WHD_GTF3C1"/>
    <property type="match status" value="1"/>
</dbReference>
<name>A0A6J2Y8S1_SITOR</name>
<evidence type="ECO:0000256" key="2">
    <source>
        <dbReference type="ARBA" id="ARBA00022553"/>
    </source>
</evidence>
<evidence type="ECO:0000259" key="8">
    <source>
        <dbReference type="Pfam" id="PF24101"/>
    </source>
</evidence>
<accession>A0A6J2Y8S1</accession>
<dbReference type="GeneID" id="115884975"/>
<comment type="subcellular location">
    <subcellularLocation>
        <location evidence="1">Nucleus</location>
    </subcellularLocation>
</comment>
<dbReference type="FunCoup" id="A0A6J2Y8S1">
    <property type="interactions" value="236"/>
</dbReference>
<organism evidence="9 10">
    <name type="scientific">Sitophilus oryzae</name>
    <name type="common">Rice weevil</name>
    <name type="synonym">Curculio oryzae</name>
    <dbReference type="NCBI Taxonomy" id="7048"/>
    <lineage>
        <taxon>Eukaryota</taxon>
        <taxon>Metazoa</taxon>
        <taxon>Ecdysozoa</taxon>
        <taxon>Arthropoda</taxon>
        <taxon>Hexapoda</taxon>
        <taxon>Insecta</taxon>
        <taxon>Pterygota</taxon>
        <taxon>Neoptera</taxon>
        <taxon>Endopterygota</taxon>
        <taxon>Coleoptera</taxon>
        <taxon>Polyphaga</taxon>
        <taxon>Cucujiformia</taxon>
        <taxon>Curculionidae</taxon>
        <taxon>Dryophthorinae</taxon>
        <taxon>Sitophilus</taxon>
    </lineage>
</organism>
<gene>
    <name evidence="10" type="primary">LOC115884975</name>
</gene>
<dbReference type="RefSeq" id="XP_030759569.1">
    <property type="nucleotide sequence ID" value="XM_030903709.1"/>
</dbReference>
<dbReference type="GO" id="GO:0000127">
    <property type="term" value="C:transcription factor TFIIIC complex"/>
    <property type="evidence" value="ECO:0007669"/>
    <property type="project" value="InterPro"/>
</dbReference>
<dbReference type="InterPro" id="IPR044210">
    <property type="entry name" value="Tfc3-like"/>
</dbReference>
<evidence type="ECO:0000313" key="10">
    <source>
        <dbReference type="RefSeq" id="XP_030759569.1"/>
    </source>
</evidence>
<dbReference type="InParanoid" id="A0A6J2Y8S1"/>
<sequence length="2157" mass="252678">MGKYMESKYSDVRNKIIKKSVKAPNKVLKHPEANNYGDETSCKSDLSRNINLNDRRICDFEENPKDDQPLLFNECIVTISKNLKTSSLCITLVNQDNDIFSGDTLKIRYDQYTKYNLLFSIFDEIALEGLDGITIEALWKRLNIVLKNFNLCTLKNLIWKCICSNADIEFFELPEPRRNLMINMNDDPYGHWKVFTPMFDIYKIESAPKGDILGSCPTLATRLDVTGQIRDMSLEQAYQLYKNKLVIVASQKLRTNALYDELTDINYEIMPIEYCILEKIGRSREIGEITQGVSALGIGFNMDSRSVHHYKNRLYGQNLITKQYFCLDSSLDFTKTGRLLHLRRFYRKTKTKSLIVAETIIDYLKKCPNYQCEYDAMKKLFGGIVPYKLLKTSELLKYIEKKESVPYREIYPDAAKKEYTVKSANRERVLKVLQLKSPYINIDANWAEEQYSSDEEDENEGTEIGKGLSTNLEYTRELYKIIKSYGPEGCCAGDVRHTFDVDKSTLKNSLLKLSRADLVDVKKRDLGKQRCNQYVAKYFKEQASYEPPPKIQKTQSTQVSTVEKLKQRQRQKLSGLTKDRIYTQEEFEADQNLNIQKTSHLPDCLPVPLIVCNYFISSYNNPEIIKEDIIVAEFFCESKTFKLNLIFPDILDKINLTHVLSPEELTCKKIINLDISLENIYKEKYKPDYIMKAFLILSLFKQIDFDKEAVINFLDSDSKLKESSLKRKHSDMCGKSGQKKEECLKISTNKDETIDYMGPTPVLASIKKVDTNLTVEIVMSTPPKAYVTGDITQYKPVEEVSARVLRRIQIILNEINHQVVYESIQKLSKFIYTKEMGEGYDKRIDVKSLRRILKRLISEGYLKIYKIHVRKEQVKKTQVLICHPEVGHDHEIIKAITEQLVWRFFENLPRALVIEEKREGKSSPFASKDVQASIEQLRHLKQKRVKYNWMRYSRGAVKLYGYKPKFSRMSVLHELLFYLIYDMDRRTQPLSAKERLDLFRSNQISVTAEDLDKIPPMYCKELSWKTFIPPLPHHQCWEGGWALICDVILRIPLSLITKVHCIRFYCPDLLQTLEHPIKRLYLLKDLPASVQTLFLSRRKYVHDVYDTIMRLGYCGLVQFGPSKYHEKDQTFIYLNRRASLLETMTSEPSYHKVSDKEYKRLRFQFNTFADVLKYWSTMYNICMNTPLNNRLTMIGKIITVEGEKTKPSLMEVLTVRLQDEVEELDNGKIPGDNKGAGGLDSVLWSHIKRNWFFVNTYKDFKDDLDSLKFDQIGDGEVNYDKLKIPAVTKFYIPKHQHSVKTIKTDRQANIVRVTKRNPIFKRKIQHHHPRPKKVGTRDYYDDVDKAIYKQFKGSLRLKSLWTEEENKLLIILKIAIAFLNPRHHNLVISYIAVRDILHRVLPLTKNKTSRMFERRWRRLCRDMPALQSIDVWVSNLFKLDAIQEYFVPLRMYLENEKDALGRQFKLRDAELQNAFVFLCSYIFTHREEVETTLDGNMTTIDYFNTTNIDFNRGNLVPIDETEKKYRDTDNIEKIRKYVLKNLFHSTLVCKKNNPASCYQMYKMYQKFSDTYLKSTIAEMKEHRMISYRKKMIRKFCASYKMNLHFVHSQNTVFSYQTVEAVFKTIYKLENSLFDTTSDSTERQKYGQLLALNEIMECLAEKVNITFMVPENPFILNPKMKDHSDVIEELARRFQLKLKQEQKELELQLSKKTQPSSSSTDQTDDDKPEDTLNQLETIEIDDDDIPLDLTTGASVKTIDNLKHWISDCIDSERVRSPSPELLIFDDKIKIDEIKEEIVDENMPENNEDARVLSIEEIKAEMLKESTIDEKRVVPYITDLMKLLSENFDEIEDEQNIDRLRKHFVQQYPQTETFEVEGLSDSKVLDLLQYKVNLMEIWSDILGEQHYVAPSDTSNAYQDILDVNSTIEDIDLATRILNFVYEKQELGATGPELKNQFLQDETNFSLEFLVTLLVKKKYLLKTGVTVIRFVHYKYAPVWLIEIFHLAEDQETTNIKIMDYQQLNLLQKKIDKNAETTPWVLIKVRPWITVDGTIIKDILKLWLSNICTYCSENPRITLSRLFAKFSFVSPVDIFYLLEVLKQIGCLEIRHFLYTELDFFSEYQITEDSKAGFLDNFEDMFIETSSHPFILLGNFFDYIQR</sequence>
<evidence type="ECO:0000259" key="7">
    <source>
        <dbReference type="Pfam" id="PF04182"/>
    </source>
</evidence>
<reference evidence="10" key="1">
    <citation type="submission" date="2025-08" db="UniProtKB">
        <authorList>
            <consortium name="RefSeq"/>
        </authorList>
    </citation>
    <scope>IDENTIFICATION</scope>
    <source>
        <tissue evidence="10">Gonads</tissue>
    </source>
</reference>
<dbReference type="Pfam" id="PF04182">
    <property type="entry name" value="B-block_TFIIIC"/>
    <property type="match status" value="1"/>
</dbReference>
<evidence type="ECO:0000256" key="6">
    <source>
        <dbReference type="SAM" id="MobiDB-lite"/>
    </source>
</evidence>
<feature type="region of interest" description="Disordered" evidence="6">
    <location>
        <begin position="1706"/>
        <end position="1728"/>
    </location>
</feature>
<dbReference type="GO" id="GO:0042791">
    <property type="term" value="P:5S class rRNA transcription by RNA polymerase III"/>
    <property type="evidence" value="ECO:0007669"/>
    <property type="project" value="TreeGrafter"/>
</dbReference>
<evidence type="ECO:0000256" key="3">
    <source>
        <dbReference type="ARBA" id="ARBA00023125"/>
    </source>
</evidence>